<dbReference type="Pfam" id="PF07847">
    <property type="entry name" value="PCO_ADO"/>
    <property type="match status" value="1"/>
</dbReference>
<dbReference type="InterPro" id="IPR011051">
    <property type="entry name" value="RmlC_Cupin_sf"/>
</dbReference>
<keyword evidence="3" id="KW-0408">Iron</keyword>
<reference evidence="4 5" key="1">
    <citation type="submission" date="2022-07" db="EMBL/GenBank/DDBJ databases">
        <title>Genome-wide signatures of adaptation to extreme environments.</title>
        <authorList>
            <person name="Cho C.H."/>
            <person name="Yoon H.S."/>
        </authorList>
    </citation>
    <scope>NUCLEOTIDE SEQUENCE [LARGE SCALE GENOMIC DNA]</scope>
    <source>
        <strain evidence="4 5">108.79 E11</strain>
    </source>
</reference>
<organism evidence="4 5">
    <name type="scientific">Galdieria yellowstonensis</name>
    <dbReference type="NCBI Taxonomy" id="3028027"/>
    <lineage>
        <taxon>Eukaryota</taxon>
        <taxon>Rhodophyta</taxon>
        <taxon>Bangiophyceae</taxon>
        <taxon>Galdieriales</taxon>
        <taxon>Galdieriaceae</taxon>
        <taxon>Galdieria</taxon>
    </lineage>
</organism>
<dbReference type="SUPFAM" id="SSF51182">
    <property type="entry name" value="RmlC-like cupins"/>
    <property type="match status" value="1"/>
</dbReference>
<keyword evidence="2" id="KW-0560">Oxidoreductase</keyword>
<name>A0AAV9IG19_9RHOD</name>
<dbReference type="GO" id="GO:0005739">
    <property type="term" value="C:mitochondrion"/>
    <property type="evidence" value="ECO:0007669"/>
    <property type="project" value="TreeGrafter"/>
</dbReference>
<evidence type="ECO:0000256" key="1">
    <source>
        <dbReference type="ARBA" id="ARBA00022723"/>
    </source>
</evidence>
<dbReference type="CDD" id="cd20289">
    <property type="entry name" value="cupin_ADO"/>
    <property type="match status" value="1"/>
</dbReference>
<keyword evidence="1" id="KW-0479">Metal-binding</keyword>
<accession>A0AAV9IG19</accession>
<dbReference type="GO" id="GO:0016702">
    <property type="term" value="F:oxidoreductase activity, acting on single donors with incorporation of molecular oxygen, incorporation of two atoms of oxygen"/>
    <property type="evidence" value="ECO:0007669"/>
    <property type="project" value="InterPro"/>
</dbReference>
<comment type="caution">
    <text evidence="4">The sequence shown here is derived from an EMBL/GenBank/DDBJ whole genome shotgun (WGS) entry which is preliminary data.</text>
</comment>
<dbReference type="EMBL" id="JANCYU010000037">
    <property type="protein sequence ID" value="KAK4526213.1"/>
    <property type="molecule type" value="Genomic_DNA"/>
</dbReference>
<evidence type="ECO:0008006" key="6">
    <source>
        <dbReference type="Google" id="ProtNLM"/>
    </source>
</evidence>
<dbReference type="InterPro" id="IPR014710">
    <property type="entry name" value="RmlC-like_jellyroll"/>
</dbReference>
<keyword evidence="5" id="KW-1185">Reference proteome</keyword>
<dbReference type="PANTHER" id="PTHR22966:SF61">
    <property type="entry name" value="2-AMINOETHANETHIOL DIOXYGENASE"/>
    <property type="match status" value="1"/>
</dbReference>
<dbReference type="Proteomes" id="UP001300502">
    <property type="component" value="Unassembled WGS sequence"/>
</dbReference>
<dbReference type="Gene3D" id="2.60.120.10">
    <property type="entry name" value="Jelly Rolls"/>
    <property type="match status" value="1"/>
</dbReference>
<evidence type="ECO:0000313" key="5">
    <source>
        <dbReference type="Proteomes" id="UP001300502"/>
    </source>
</evidence>
<protein>
    <recommendedName>
        <fullName evidence="6">Cysteamine dioxygenase</fullName>
    </recommendedName>
</protein>
<evidence type="ECO:0000256" key="3">
    <source>
        <dbReference type="ARBA" id="ARBA00023004"/>
    </source>
</evidence>
<dbReference type="GO" id="GO:0046872">
    <property type="term" value="F:metal ion binding"/>
    <property type="evidence" value="ECO:0007669"/>
    <property type="project" value="UniProtKB-KW"/>
</dbReference>
<gene>
    <name evidence="4" type="ORF">GAYE_SCF20G4127</name>
</gene>
<dbReference type="AlphaFoldDB" id="A0AAV9IG19"/>
<evidence type="ECO:0000256" key="2">
    <source>
        <dbReference type="ARBA" id="ARBA00023002"/>
    </source>
</evidence>
<proteinExistence type="predicted"/>
<sequence>MEALVNTAKKLLIHSFGRNSYEEACNSLKRCVEGLTPEELCILESDPNLNNKYINFVNVVDSPSFAISVFVIPTGLKLPLHDHVGMTVITKVLWGELDVDSFDFIEQDKFVCHHMGGDGLQYPPFTMRAGDCHLFYPFRENLHEFKARKRCAIVDFMWPPYNPAEDRDCHYFISQPNPDSSRKNIDNAKVVYLKRIPCPPSFYTQSIPYGGRRPFLSF</sequence>
<dbReference type="PANTHER" id="PTHR22966">
    <property type="entry name" value="2-AMINOETHANETHIOL DIOXYGENASE"/>
    <property type="match status" value="1"/>
</dbReference>
<dbReference type="InterPro" id="IPR012864">
    <property type="entry name" value="PCO/ADO"/>
</dbReference>
<evidence type="ECO:0000313" key="4">
    <source>
        <dbReference type="EMBL" id="KAK4526213.1"/>
    </source>
</evidence>